<dbReference type="EMBL" id="CP000812">
    <property type="protein sequence ID" value="ABV33295.1"/>
    <property type="molecule type" value="Genomic_DNA"/>
</dbReference>
<feature type="transmembrane region" description="Helical" evidence="6">
    <location>
        <begin position="32"/>
        <end position="54"/>
    </location>
</feature>
<dbReference type="PANTHER" id="PTHR42688">
    <property type="entry name" value="CONSERVED PROTEIN"/>
    <property type="match status" value="1"/>
</dbReference>
<dbReference type="GO" id="GO:0022857">
    <property type="term" value="F:transmembrane transporter activity"/>
    <property type="evidence" value="ECO:0007669"/>
    <property type="project" value="InterPro"/>
</dbReference>
<gene>
    <name evidence="8" type="ordered locus">Tlet_0729</name>
</gene>
<dbReference type="InterPro" id="IPR020846">
    <property type="entry name" value="MFS_dom"/>
</dbReference>
<dbReference type="Gene3D" id="1.20.1250.20">
    <property type="entry name" value="MFS general substrate transporter like domains"/>
    <property type="match status" value="2"/>
</dbReference>
<dbReference type="InterPro" id="IPR052425">
    <property type="entry name" value="Uncharacterized_MFS-type"/>
</dbReference>
<dbReference type="Proteomes" id="UP000002016">
    <property type="component" value="Chromosome"/>
</dbReference>
<dbReference type="InterPro" id="IPR036259">
    <property type="entry name" value="MFS_trans_sf"/>
</dbReference>
<keyword evidence="9" id="KW-1185">Reference proteome</keyword>
<keyword evidence="2" id="KW-1003">Cell membrane</keyword>
<keyword evidence="4 6" id="KW-1133">Transmembrane helix</keyword>
<dbReference type="AlphaFoldDB" id="A8F561"/>
<feature type="transmembrane region" description="Helical" evidence="6">
    <location>
        <begin position="75"/>
        <end position="96"/>
    </location>
</feature>
<dbReference type="GO" id="GO:0005886">
    <property type="term" value="C:plasma membrane"/>
    <property type="evidence" value="ECO:0007669"/>
    <property type="project" value="UniProtKB-SubCell"/>
</dbReference>
<dbReference type="eggNOG" id="COG2814">
    <property type="taxonomic scope" value="Bacteria"/>
</dbReference>
<feature type="transmembrane region" description="Helical" evidence="6">
    <location>
        <begin position="365"/>
        <end position="386"/>
    </location>
</feature>
<sequence precursor="true">MGKKTKRALAFIVLMGFVSLFSDIVYEGARSISGPFLGLLGASATVVAFTAGLGEFIGYALRLVTGYLAGKTKRYWLFTFVGYFMNLFAVPALALAGNWQLAVLLLLSERFGKAIRKPSRDTMMSYAAKQVGTGFGFGLEEALDQVGAISGPVILSLVLSLKAGEEFAKYKLAFSVLFFPALIAIILLICGRIFFPEPGEFEEKSTPGGKITTNGFALYMVAISLIAAGFSDFPLISFHFAKNHILSSSTIPLFYSIAMAVDAVAALFFGKLFDKKGIMVLIISSALSALFAPLVFLTKNIFLISVGVSLWGIGMGAQESILKAVVANLVSREKRAFAYGIFNTVFGLFWFLGSLFMGILYEKSLLLLVIFSVVSELSSVFVLLGLRKH</sequence>
<dbReference type="STRING" id="416591.Tlet_0729"/>
<evidence type="ECO:0000256" key="1">
    <source>
        <dbReference type="ARBA" id="ARBA00004651"/>
    </source>
</evidence>
<keyword evidence="5 6" id="KW-0472">Membrane</keyword>
<protein>
    <submittedName>
        <fullName evidence="8">Major facilitator superfamily MFS_1</fullName>
    </submittedName>
</protein>
<evidence type="ECO:0000313" key="9">
    <source>
        <dbReference type="Proteomes" id="UP000002016"/>
    </source>
</evidence>
<evidence type="ECO:0000256" key="5">
    <source>
        <dbReference type="ARBA" id="ARBA00023136"/>
    </source>
</evidence>
<dbReference type="PROSITE" id="PS50850">
    <property type="entry name" value="MFS"/>
    <property type="match status" value="1"/>
</dbReference>
<evidence type="ECO:0000256" key="4">
    <source>
        <dbReference type="ARBA" id="ARBA00022989"/>
    </source>
</evidence>
<evidence type="ECO:0000256" key="6">
    <source>
        <dbReference type="SAM" id="Phobius"/>
    </source>
</evidence>
<dbReference type="KEGG" id="tle:Tlet_0729"/>
<dbReference type="RefSeq" id="WP_012002776.1">
    <property type="nucleotide sequence ID" value="NZ_BSDV01000001.1"/>
</dbReference>
<evidence type="ECO:0000313" key="8">
    <source>
        <dbReference type="EMBL" id="ABV33295.1"/>
    </source>
</evidence>
<dbReference type="Pfam" id="PF07690">
    <property type="entry name" value="MFS_1"/>
    <property type="match status" value="1"/>
</dbReference>
<evidence type="ECO:0000259" key="7">
    <source>
        <dbReference type="PROSITE" id="PS50850"/>
    </source>
</evidence>
<evidence type="ECO:0000256" key="3">
    <source>
        <dbReference type="ARBA" id="ARBA00022692"/>
    </source>
</evidence>
<dbReference type="PANTHER" id="PTHR42688:SF1">
    <property type="entry name" value="BLR5212 PROTEIN"/>
    <property type="match status" value="1"/>
</dbReference>
<feature type="transmembrane region" description="Helical" evidence="6">
    <location>
        <begin position="277"/>
        <end position="296"/>
    </location>
</feature>
<name>A8F561_PSELT</name>
<comment type="subcellular location">
    <subcellularLocation>
        <location evidence="1">Cell membrane</location>
        <topology evidence="1">Multi-pass membrane protein</topology>
    </subcellularLocation>
</comment>
<keyword evidence="3 6" id="KW-0812">Transmembrane</keyword>
<dbReference type="CDD" id="cd17370">
    <property type="entry name" value="MFS_MJ1317_like"/>
    <property type="match status" value="1"/>
</dbReference>
<reference evidence="8 9" key="1">
    <citation type="submission" date="2007-08" db="EMBL/GenBank/DDBJ databases">
        <title>Complete sequence of Thermotoga lettingae TMO.</title>
        <authorList>
            <consortium name="US DOE Joint Genome Institute"/>
            <person name="Copeland A."/>
            <person name="Lucas S."/>
            <person name="Lapidus A."/>
            <person name="Barry K."/>
            <person name="Glavina del Rio T."/>
            <person name="Dalin E."/>
            <person name="Tice H."/>
            <person name="Pitluck S."/>
            <person name="Foster B."/>
            <person name="Bruce D."/>
            <person name="Schmutz J."/>
            <person name="Larimer F."/>
            <person name="Land M."/>
            <person name="Hauser L."/>
            <person name="Kyrpides N."/>
            <person name="Mikhailova N."/>
            <person name="Nelson K."/>
            <person name="Gogarten J.P."/>
            <person name="Noll K."/>
            <person name="Richardson P."/>
        </authorList>
    </citation>
    <scope>NUCLEOTIDE SEQUENCE [LARGE SCALE GENOMIC DNA]</scope>
    <source>
        <strain evidence="9">ATCC BAA-301 / DSM 14385 / NBRC 107922 / TMO</strain>
    </source>
</reference>
<accession>A8F561</accession>
<proteinExistence type="predicted"/>
<dbReference type="HOGENOM" id="CLU_040020_2_0_0"/>
<reference evidence="8 9" key="2">
    <citation type="journal article" date="2009" name="Proc. Natl. Acad. Sci. U.S.A.">
        <title>On the chimeric nature, thermophilic origin, and phylogenetic placement of the Thermotogales.</title>
        <authorList>
            <person name="Zhaxybayeva O."/>
            <person name="Swithers K.S."/>
            <person name="Lapierre P."/>
            <person name="Fournier G.P."/>
            <person name="Bickhart D.M."/>
            <person name="DeBoy R.T."/>
            <person name="Nelson K.E."/>
            <person name="Nesbo C.L."/>
            <person name="Doolittle W.F."/>
            <person name="Gogarten J.P."/>
            <person name="Noll K.M."/>
        </authorList>
    </citation>
    <scope>NUCLEOTIDE SEQUENCE [LARGE SCALE GENOMIC DNA]</scope>
    <source>
        <strain evidence="9">ATCC BAA-301 / DSM 14385 / NBRC 107922 / TMO</strain>
    </source>
</reference>
<feature type="transmembrane region" description="Helical" evidence="6">
    <location>
        <begin position="337"/>
        <end position="359"/>
    </location>
</feature>
<feature type="domain" description="Major facilitator superfamily (MFS) profile" evidence="7">
    <location>
        <begin position="210"/>
        <end position="389"/>
    </location>
</feature>
<organism evidence="8 9">
    <name type="scientific">Pseudothermotoga lettingae (strain ATCC BAA-301 / DSM 14385 / NBRC 107922 / TMO)</name>
    <name type="common">Thermotoga lettingae</name>
    <dbReference type="NCBI Taxonomy" id="416591"/>
    <lineage>
        <taxon>Bacteria</taxon>
        <taxon>Thermotogati</taxon>
        <taxon>Thermotogota</taxon>
        <taxon>Thermotogae</taxon>
        <taxon>Thermotogales</taxon>
        <taxon>Thermotogaceae</taxon>
        <taxon>Pseudothermotoga</taxon>
    </lineage>
</organism>
<evidence type="ECO:0000256" key="2">
    <source>
        <dbReference type="ARBA" id="ARBA00022475"/>
    </source>
</evidence>
<feature type="transmembrane region" description="Helical" evidence="6">
    <location>
        <begin position="253"/>
        <end position="270"/>
    </location>
</feature>
<feature type="transmembrane region" description="Helical" evidence="6">
    <location>
        <begin position="216"/>
        <end position="241"/>
    </location>
</feature>
<dbReference type="InterPro" id="IPR011701">
    <property type="entry name" value="MFS"/>
</dbReference>
<feature type="transmembrane region" description="Helical" evidence="6">
    <location>
        <begin position="172"/>
        <end position="195"/>
    </location>
</feature>
<dbReference type="SUPFAM" id="SSF103473">
    <property type="entry name" value="MFS general substrate transporter"/>
    <property type="match status" value="1"/>
</dbReference>